<name>A0A1F6CA66_HANXR</name>
<comment type="subcellular location">
    <subcellularLocation>
        <location evidence="3">Cell membrane</location>
        <topology evidence="3">Peripheral membrane protein</topology>
        <orientation evidence="3">Cytoplasmic side</orientation>
    </subcellularLocation>
</comment>
<keyword evidence="3" id="KW-1003">Cell membrane</keyword>
<reference evidence="7 8" key="1">
    <citation type="journal article" date="2016" name="Nat. Commun.">
        <title>Thousands of microbial genomes shed light on interconnected biogeochemical processes in an aquifer system.</title>
        <authorList>
            <person name="Anantharaman K."/>
            <person name="Brown C.T."/>
            <person name="Hug L.A."/>
            <person name="Sharon I."/>
            <person name="Castelle C.J."/>
            <person name="Probst A.J."/>
            <person name="Thomas B.C."/>
            <person name="Singh A."/>
            <person name="Wilkins M.J."/>
            <person name="Karaoz U."/>
            <person name="Brodie E.L."/>
            <person name="Williams K.H."/>
            <person name="Hubbard S.S."/>
            <person name="Banfield J.F."/>
        </authorList>
    </citation>
    <scope>NUCLEOTIDE SEQUENCE [LARGE SCALE GENOMIC DNA]</scope>
    <source>
        <strain evidence="8">RIFCSPLOWO2_12_FULL_64_10</strain>
    </source>
</reference>
<comment type="function">
    <text evidence="3">NDH-1 shuttles electrons from NADH, via FMN and iron-sulfur (Fe-S) centers, to quinones in the respiratory chain. The immediate electron acceptor for the enzyme in this species is believed to be ubiquinone. Couples the redox reaction to proton translocation (for every two electrons transferred, four hydrogen ions are translocated across the cytoplasmic membrane), and thus conserves the redox energy in a proton gradient.</text>
</comment>
<organism evidence="7 8">
    <name type="scientific">Handelsmanbacteria sp. (strain RIFCSPLOWO2_12_FULL_64_10)</name>
    <dbReference type="NCBI Taxonomy" id="1817868"/>
    <lineage>
        <taxon>Bacteria</taxon>
        <taxon>Candidatus Handelsmaniibacteriota</taxon>
    </lineage>
</organism>
<keyword evidence="3" id="KW-0830">Ubiquinone</keyword>
<dbReference type="PANTHER" id="PTHR10884">
    <property type="entry name" value="NADH DEHYDROGENASE UBIQUINONE IRON-SULFUR PROTEIN 3"/>
    <property type="match status" value="1"/>
</dbReference>
<dbReference type="EMBL" id="MFKF01000345">
    <property type="protein sequence ID" value="OGG46069.1"/>
    <property type="molecule type" value="Genomic_DNA"/>
</dbReference>
<sequence length="158" mass="18245">MTPSEIHQRLREKFGDQILGFEGEVVEPTIKVAAPAIAKVCLFLRDDPDLKMDSLMCLSGVDDPSGDLVVAYHVYSMAHRHRIALKVFVPRENPAVPTVEHVWKIANWHEREAYDMMGIVFEGHSDLRRILCPDDWEGHPLRKDYKVQEYYRGMKVEV</sequence>
<evidence type="ECO:0000256" key="1">
    <source>
        <dbReference type="ARBA" id="ARBA00007569"/>
    </source>
</evidence>
<dbReference type="AlphaFoldDB" id="A0A1F6CA66"/>
<dbReference type="GO" id="GO:0005886">
    <property type="term" value="C:plasma membrane"/>
    <property type="evidence" value="ECO:0007669"/>
    <property type="project" value="UniProtKB-SubCell"/>
</dbReference>
<dbReference type="InterPro" id="IPR001268">
    <property type="entry name" value="NADH_UbQ_OxRdtase_30kDa_su"/>
</dbReference>
<dbReference type="SUPFAM" id="SSF143243">
    <property type="entry name" value="Nqo5-like"/>
    <property type="match status" value="1"/>
</dbReference>
<protein>
    <recommendedName>
        <fullName evidence="3">NADH-quinone oxidoreductase subunit C</fullName>
        <ecNumber evidence="3">7.1.1.-</ecNumber>
    </recommendedName>
    <alternativeName>
        <fullName evidence="3">NADH dehydrogenase I subunit C</fullName>
    </alternativeName>
    <alternativeName>
        <fullName evidence="3">NDH-1 subunit C</fullName>
    </alternativeName>
</protein>
<comment type="catalytic activity">
    <reaction evidence="3 5">
        <text>a quinone + NADH + 5 H(+)(in) = a quinol + NAD(+) + 4 H(+)(out)</text>
        <dbReference type="Rhea" id="RHEA:57888"/>
        <dbReference type="ChEBI" id="CHEBI:15378"/>
        <dbReference type="ChEBI" id="CHEBI:24646"/>
        <dbReference type="ChEBI" id="CHEBI:57540"/>
        <dbReference type="ChEBI" id="CHEBI:57945"/>
        <dbReference type="ChEBI" id="CHEBI:132124"/>
    </reaction>
</comment>
<dbReference type="GO" id="GO:0008137">
    <property type="term" value="F:NADH dehydrogenase (ubiquinone) activity"/>
    <property type="evidence" value="ECO:0007669"/>
    <property type="project" value="InterPro"/>
</dbReference>
<accession>A0A1F6CA66</accession>
<gene>
    <name evidence="3" type="primary">nuoC</name>
    <name evidence="7" type="ORF">A3F84_02000</name>
</gene>
<keyword evidence="3 4" id="KW-0520">NAD</keyword>
<comment type="subunit">
    <text evidence="3">NDH-1 is composed of 14 different subunits. Subunits NuoB, C, D, E, F, and G constitute the peripheral sector of the complex.</text>
</comment>
<evidence type="ECO:0000256" key="4">
    <source>
        <dbReference type="RuleBase" id="RU003456"/>
    </source>
</evidence>
<dbReference type="GO" id="GO:0050136">
    <property type="term" value="F:NADH dehydrogenase (quinone) (non-electrogenic) activity"/>
    <property type="evidence" value="ECO:0007669"/>
    <property type="project" value="UniProtKB-UniRule"/>
</dbReference>
<proteinExistence type="inferred from homology"/>
<evidence type="ECO:0000313" key="7">
    <source>
        <dbReference type="EMBL" id="OGG46069.1"/>
    </source>
</evidence>
<dbReference type="PANTHER" id="PTHR10884:SF14">
    <property type="entry name" value="NADH DEHYDROGENASE [UBIQUINONE] IRON-SULFUR PROTEIN 3, MITOCHONDRIAL"/>
    <property type="match status" value="1"/>
</dbReference>
<keyword evidence="3" id="KW-0472">Membrane</keyword>
<dbReference type="HAMAP" id="MF_01357">
    <property type="entry name" value="NDH1_NuoC"/>
    <property type="match status" value="1"/>
</dbReference>
<evidence type="ECO:0000313" key="8">
    <source>
        <dbReference type="Proteomes" id="UP000178606"/>
    </source>
</evidence>
<comment type="similarity">
    <text evidence="1 3 4">Belongs to the complex I 30 kDa subunit family.</text>
</comment>
<dbReference type="InterPro" id="IPR037232">
    <property type="entry name" value="NADH_quin_OxRdtase_su_C/D-like"/>
</dbReference>
<dbReference type="GO" id="GO:0048038">
    <property type="term" value="F:quinone binding"/>
    <property type="evidence" value="ECO:0007669"/>
    <property type="project" value="UniProtKB-KW"/>
</dbReference>
<dbReference type="EC" id="7.1.1.-" evidence="3"/>
<keyword evidence="2 3" id="KW-0813">Transport</keyword>
<dbReference type="Pfam" id="PF00329">
    <property type="entry name" value="Complex1_30kDa"/>
    <property type="match status" value="1"/>
</dbReference>
<evidence type="ECO:0000259" key="6">
    <source>
        <dbReference type="Pfam" id="PF00329"/>
    </source>
</evidence>
<dbReference type="Gene3D" id="3.30.460.80">
    <property type="entry name" value="NADH:ubiquinone oxidoreductase, 30kDa subunit"/>
    <property type="match status" value="1"/>
</dbReference>
<evidence type="ECO:0000256" key="5">
    <source>
        <dbReference type="RuleBase" id="RU003582"/>
    </source>
</evidence>
<dbReference type="InterPro" id="IPR020396">
    <property type="entry name" value="NADH_UbQ_OxRdtase_CS"/>
</dbReference>
<dbReference type="InterPro" id="IPR010218">
    <property type="entry name" value="NADH_DH_suC"/>
</dbReference>
<feature type="domain" description="NADH:ubiquinone oxidoreductase 30kDa subunit" evidence="6">
    <location>
        <begin position="30"/>
        <end position="150"/>
    </location>
</feature>
<keyword evidence="3 4" id="KW-1278">Translocase</keyword>
<comment type="caution">
    <text evidence="7">The sequence shown here is derived from an EMBL/GenBank/DDBJ whole genome shotgun (WGS) entry which is preliminary data.</text>
</comment>
<dbReference type="PROSITE" id="PS00542">
    <property type="entry name" value="COMPLEX1_30K"/>
    <property type="match status" value="1"/>
</dbReference>
<dbReference type="Proteomes" id="UP000178606">
    <property type="component" value="Unassembled WGS sequence"/>
</dbReference>
<evidence type="ECO:0000256" key="3">
    <source>
        <dbReference type="HAMAP-Rule" id="MF_01357"/>
    </source>
</evidence>
<evidence type="ECO:0000256" key="2">
    <source>
        <dbReference type="ARBA" id="ARBA00022448"/>
    </source>
</evidence>
<dbReference type="NCBIfam" id="TIGR01961">
    <property type="entry name" value="NuoC_fam"/>
    <property type="match status" value="1"/>
</dbReference>
<keyword evidence="3 5" id="KW-0874">Quinone</keyword>